<evidence type="ECO:0000313" key="2">
    <source>
        <dbReference type="Proteomes" id="UP001449582"/>
    </source>
</evidence>
<gene>
    <name evidence="1" type="ORF">UREOM_3270</name>
</gene>
<evidence type="ECO:0000313" key="1">
    <source>
        <dbReference type="EMBL" id="GAA5414616.1"/>
    </source>
</evidence>
<dbReference type="EMBL" id="BAABQM010000002">
    <property type="protein sequence ID" value="GAA5414616.1"/>
    <property type="molecule type" value="Genomic_DNA"/>
</dbReference>
<proteinExistence type="predicted"/>
<accession>A0ABP9U926</accession>
<organism evidence="1 2">
    <name type="scientific">Ureaplasma ceti</name>
    <dbReference type="NCBI Taxonomy" id="3119530"/>
    <lineage>
        <taxon>Bacteria</taxon>
        <taxon>Bacillati</taxon>
        <taxon>Mycoplasmatota</taxon>
        <taxon>Mycoplasmoidales</taxon>
        <taxon>Mycoplasmoidaceae</taxon>
        <taxon>Ureaplasma</taxon>
    </lineage>
</organism>
<keyword evidence="2" id="KW-1185">Reference proteome</keyword>
<protein>
    <submittedName>
        <fullName evidence="1">Uncharacterized protein</fullName>
    </submittedName>
</protein>
<comment type="caution">
    <text evidence="1">The sequence shown here is derived from an EMBL/GenBank/DDBJ whole genome shotgun (WGS) entry which is preliminary data.</text>
</comment>
<dbReference type="RefSeq" id="WP_353289778.1">
    <property type="nucleotide sequence ID" value="NZ_BAABQM010000002.1"/>
</dbReference>
<sequence>MIKYKDLNNINFKTRKNFEELDATIDEMCKDLEFYKPLVNLCKEVHMLDLHYNVVWNFCYYNVYWICIGSNEPEAILGIDFIIIHYYIPSEDITSLRKPTPFYLIECGPSLRYKTHNEKIRDANAIFQPISALTLKRFTISSYATEKSDFYIYCCFIRLKRTIKLISQYFPNLLKEPSKYKNKAYCKVNNKYIKEMKKLGLFPDKNLNN</sequence>
<dbReference type="Proteomes" id="UP001449582">
    <property type="component" value="Unassembled WGS sequence"/>
</dbReference>
<reference evidence="1" key="1">
    <citation type="submission" date="2024-02" db="EMBL/GenBank/DDBJ databases">
        <title>Draft genome sequence of new strains in genus Ureaplasma.</title>
        <authorList>
            <person name="Nakajima Y."/>
            <person name="Segawa T."/>
        </authorList>
    </citation>
    <scope>NUCLEOTIDE SEQUENCE [LARGE SCALE GENOMIC DNA]</scope>
    <source>
        <strain evidence="1">OM1</strain>
    </source>
</reference>
<name>A0ABP9U926_9BACT</name>